<dbReference type="Proteomes" id="UP000199501">
    <property type="component" value="Unassembled WGS sequence"/>
</dbReference>
<dbReference type="GO" id="GO:0016702">
    <property type="term" value="F:oxidoreductase activity, acting on single donors with incorporation of molecular oxygen, incorporation of two atoms of oxygen"/>
    <property type="evidence" value="ECO:0007669"/>
    <property type="project" value="InterPro"/>
</dbReference>
<keyword evidence="4" id="KW-0560">Oxidoreductase</keyword>
<evidence type="ECO:0000256" key="3">
    <source>
        <dbReference type="ARBA" id="ARBA00022964"/>
    </source>
</evidence>
<feature type="binding site" evidence="6">
    <location>
        <position position="72"/>
    </location>
    <ligand>
        <name>Fe cation</name>
        <dbReference type="ChEBI" id="CHEBI:24875"/>
        <note>catalytic</note>
    </ligand>
</feature>
<dbReference type="SUPFAM" id="SSF51182">
    <property type="entry name" value="RmlC-like cupins"/>
    <property type="match status" value="1"/>
</dbReference>
<evidence type="ECO:0000256" key="2">
    <source>
        <dbReference type="ARBA" id="ARBA00022723"/>
    </source>
</evidence>
<evidence type="ECO:0000256" key="6">
    <source>
        <dbReference type="PIRSR" id="PIRSR610300-51"/>
    </source>
</evidence>
<protein>
    <submittedName>
        <fullName evidence="7">Cysteine dioxygenase type I</fullName>
    </submittedName>
</protein>
<reference evidence="8" key="1">
    <citation type="submission" date="2016-10" db="EMBL/GenBank/DDBJ databases">
        <authorList>
            <person name="Varghese N."/>
            <person name="Submissions S."/>
        </authorList>
    </citation>
    <scope>NUCLEOTIDE SEQUENCE [LARGE SCALE GENOMIC DNA]</scope>
    <source>
        <strain evidence="8">IBRC-M 10403</strain>
    </source>
</reference>
<dbReference type="InterPro" id="IPR014710">
    <property type="entry name" value="RmlC-like_jellyroll"/>
</dbReference>
<dbReference type="RefSeq" id="WP_091449491.1">
    <property type="nucleotide sequence ID" value="NZ_FMZZ01000003.1"/>
</dbReference>
<comment type="similarity">
    <text evidence="1">Belongs to the cysteine dioxygenase family.</text>
</comment>
<dbReference type="AlphaFoldDB" id="A0A1G6N5X7"/>
<keyword evidence="5 6" id="KW-0408">Iron</keyword>
<evidence type="ECO:0000256" key="1">
    <source>
        <dbReference type="ARBA" id="ARBA00006622"/>
    </source>
</evidence>
<evidence type="ECO:0000256" key="4">
    <source>
        <dbReference type="ARBA" id="ARBA00023002"/>
    </source>
</evidence>
<dbReference type="Gene3D" id="2.60.120.10">
    <property type="entry name" value="Jelly Rolls"/>
    <property type="match status" value="1"/>
</dbReference>
<gene>
    <name evidence="7" type="ORF">SAMN05216174_103216</name>
</gene>
<name>A0A1G6N5X7_9PSEU</name>
<accession>A0A1G6N5X7</accession>
<organism evidence="7 8">
    <name type="scientific">Actinokineospora iranica</name>
    <dbReference type="NCBI Taxonomy" id="1271860"/>
    <lineage>
        <taxon>Bacteria</taxon>
        <taxon>Bacillati</taxon>
        <taxon>Actinomycetota</taxon>
        <taxon>Actinomycetes</taxon>
        <taxon>Pseudonocardiales</taxon>
        <taxon>Pseudonocardiaceae</taxon>
        <taxon>Actinokineospora</taxon>
    </lineage>
</organism>
<keyword evidence="2 6" id="KW-0479">Metal-binding</keyword>
<dbReference type="InterPro" id="IPR011051">
    <property type="entry name" value="RmlC_Cupin_sf"/>
</dbReference>
<feature type="binding site" evidence="6">
    <location>
        <position position="119"/>
    </location>
    <ligand>
        <name>Fe cation</name>
        <dbReference type="ChEBI" id="CHEBI:24875"/>
        <note>catalytic</note>
    </ligand>
</feature>
<keyword evidence="3 7" id="KW-0223">Dioxygenase</keyword>
<dbReference type="PANTHER" id="PTHR12918">
    <property type="entry name" value="CYSTEINE DIOXYGENASE"/>
    <property type="match status" value="1"/>
</dbReference>
<dbReference type="Pfam" id="PF05995">
    <property type="entry name" value="CDO_I"/>
    <property type="match status" value="1"/>
</dbReference>
<dbReference type="GO" id="GO:0008198">
    <property type="term" value="F:ferrous iron binding"/>
    <property type="evidence" value="ECO:0007669"/>
    <property type="project" value="TreeGrafter"/>
</dbReference>
<feature type="binding site" evidence="6">
    <location>
        <position position="74"/>
    </location>
    <ligand>
        <name>Fe cation</name>
        <dbReference type="ChEBI" id="CHEBI:24875"/>
        <note>catalytic</note>
    </ligand>
</feature>
<dbReference type="OrthoDB" id="4217976at2"/>
<evidence type="ECO:0000313" key="7">
    <source>
        <dbReference type="EMBL" id="SDC63230.1"/>
    </source>
</evidence>
<dbReference type="STRING" id="1271860.SAMN05216174_103216"/>
<evidence type="ECO:0000313" key="8">
    <source>
        <dbReference type="Proteomes" id="UP000199501"/>
    </source>
</evidence>
<evidence type="ECO:0000256" key="5">
    <source>
        <dbReference type="ARBA" id="ARBA00023004"/>
    </source>
</evidence>
<dbReference type="PANTHER" id="PTHR12918:SF1">
    <property type="entry name" value="CYSTEINE DIOXYGENASE TYPE 1"/>
    <property type="match status" value="1"/>
</dbReference>
<proteinExistence type="inferred from homology"/>
<dbReference type="CDD" id="cd10548">
    <property type="entry name" value="cupin_CDO"/>
    <property type="match status" value="1"/>
</dbReference>
<keyword evidence="8" id="KW-1185">Reference proteome</keyword>
<sequence>MFAVPPNTVALTTIPTTAHPALIAREYATDRATWRHLLRYDPTERFAARIAKTENQEVWLMSWLPGQGTDLHDHSLATGAFTVVSGSLTERVATHGKPAEALHHLIQGQTRVFAPGYIHQVRNDSPDPAVSIHVYRAARPPMGHYRFDPLTGPEPAA</sequence>
<dbReference type="EMBL" id="FMZZ01000003">
    <property type="protein sequence ID" value="SDC63230.1"/>
    <property type="molecule type" value="Genomic_DNA"/>
</dbReference>
<dbReference type="InterPro" id="IPR010300">
    <property type="entry name" value="CDO_1"/>
</dbReference>